<feature type="transmembrane region" description="Helical" evidence="5">
    <location>
        <begin position="182"/>
        <end position="207"/>
    </location>
</feature>
<reference evidence="8" key="1">
    <citation type="journal article" date="2019" name="Int. J. Syst. Evol. Microbiol.">
        <title>The Global Catalogue of Microorganisms (GCM) 10K type strain sequencing project: providing services to taxonomists for standard genome sequencing and annotation.</title>
        <authorList>
            <consortium name="The Broad Institute Genomics Platform"/>
            <consortium name="The Broad Institute Genome Sequencing Center for Infectious Disease"/>
            <person name="Wu L."/>
            <person name="Ma J."/>
        </authorList>
    </citation>
    <scope>NUCLEOTIDE SEQUENCE [LARGE SCALE GENOMIC DNA]</scope>
    <source>
        <strain evidence="8">KCTC 13128</strain>
    </source>
</reference>
<evidence type="ECO:0000313" key="8">
    <source>
        <dbReference type="Proteomes" id="UP001595279"/>
    </source>
</evidence>
<comment type="caution">
    <text evidence="7">The sequence shown here is derived from an EMBL/GenBank/DDBJ whole genome shotgun (WGS) entry which is preliminary data.</text>
</comment>
<evidence type="ECO:0000256" key="1">
    <source>
        <dbReference type="ARBA" id="ARBA00004141"/>
    </source>
</evidence>
<proteinExistence type="predicted"/>
<feature type="transmembrane region" description="Helical" evidence="5">
    <location>
        <begin position="91"/>
        <end position="111"/>
    </location>
</feature>
<feature type="transmembrane region" description="Helical" evidence="5">
    <location>
        <begin position="131"/>
        <end position="161"/>
    </location>
</feature>
<evidence type="ECO:0000256" key="5">
    <source>
        <dbReference type="SAM" id="Phobius"/>
    </source>
</evidence>
<dbReference type="EMBL" id="JBHRSA010000031">
    <property type="protein sequence ID" value="MFC3040033.1"/>
    <property type="molecule type" value="Genomic_DNA"/>
</dbReference>
<feature type="transmembrane region" description="Helical" evidence="5">
    <location>
        <begin position="64"/>
        <end position="84"/>
    </location>
</feature>
<evidence type="ECO:0000256" key="3">
    <source>
        <dbReference type="ARBA" id="ARBA00022989"/>
    </source>
</evidence>
<dbReference type="InterPro" id="IPR045062">
    <property type="entry name" value="Cyt_c_biogenesis_CcsA/CcmC"/>
</dbReference>
<feature type="domain" description="Cytochrome c assembly protein" evidence="6">
    <location>
        <begin position="66"/>
        <end position="268"/>
    </location>
</feature>
<organism evidence="7 8">
    <name type="scientific">Virgibacillus xinjiangensis</name>
    <dbReference type="NCBI Taxonomy" id="393090"/>
    <lineage>
        <taxon>Bacteria</taxon>
        <taxon>Bacillati</taxon>
        <taxon>Bacillota</taxon>
        <taxon>Bacilli</taxon>
        <taxon>Bacillales</taxon>
        <taxon>Bacillaceae</taxon>
        <taxon>Virgibacillus</taxon>
    </lineage>
</organism>
<protein>
    <submittedName>
        <fullName evidence="7">Inner membrane protein YpjD</fullName>
    </submittedName>
</protein>
<dbReference type="Pfam" id="PF01578">
    <property type="entry name" value="Cytochrom_C_asm"/>
    <property type="match status" value="1"/>
</dbReference>
<evidence type="ECO:0000259" key="6">
    <source>
        <dbReference type="Pfam" id="PF01578"/>
    </source>
</evidence>
<feature type="transmembrane region" description="Helical" evidence="5">
    <location>
        <begin position="247"/>
        <end position="267"/>
    </location>
</feature>
<evidence type="ECO:0000313" key="7">
    <source>
        <dbReference type="EMBL" id="MFC3040033.1"/>
    </source>
</evidence>
<gene>
    <name evidence="7" type="ORF">ACFOGI_07185</name>
</gene>
<dbReference type="RefSeq" id="WP_390270644.1">
    <property type="nucleotide sequence ID" value="NZ_JBHRSA010000031.1"/>
</dbReference>
<dbReference type="InterPro" id="IPR002541">
    <property type="entry name" value="Cyt_c_assembly"/>
</dbReference>
<feature type="transmembrane region" description="Helical" evidence="5">
    <location>
        <begin position="219"/>
        <end position="235"/>
    </location>
</feature>
<dbReference type="Proteomes" id="UP001595279">
    <property type="component" value="Unassembled WGS sequence"/>
</dbReference>
<dbReference type="PANTHER" id="PTHR30071">
    <property type="entry name" value="HEME EXPORTER PROTEIN C"/>
    <property type="match status" value="1"/>
</dbReference>
<dbReference type="PANTHER" id="PTHR30071:SF15">
    <property type="entry name" value="PROTEIN HEMX"/>
    <property type="match status" value="1"/>
</dbReference>
<accession>A0ABV7CUS8</accession>
<keyword evidence="8" id="KW-1185">Reference proteome</keyword>
<keyword evidence="3 5" id="KW-1133">Transmembrane helix</keyword>
<evidence type="ECO:0000256" key="2">
    <source>
        <dbReference type="ARBA" id="ARBA00022692"/>
    </source>
</evidence>
<sequence>MFELKWLSEIILLIYGCSLLGYFIDFIQNNQKANRIAFWLLSMVWSIQTTAFAISIFYEKSFPVATLVDSFFLFSWILVTLSLIIQRLFAVDFIIFFINLFGFFLLLFYLVTEAQNQMAGNGIELVHEILITHIVLAVLSYGFFTVSCIFSFMYVIQYRFLKEKKGLKWMWRFGDLKRLDTYSFTSVTLGVPLLLISIILGVVWAHVTGSEFYWVDMKTAGSILVLVVYIIYLLLKLMVGYQGKVLAVYNTAAFLILLVNFFLFSVLSNFHF</sequence>
<evidence type="ECO:0000256" key="4">
    <source>
        <dbReference type="ARBA" id="ARBA00023136"/>
    </source>
</evidence>
<name>A0ABV7CUS8_9BACI</name>
<feature type="transmembrane region" description="Helical" evidence="5">
    <location>
        <begin position="36"/>
        <end position="58"/>
    </location>
</feature>
<keyword evidence="4 5" id="KW-0472">Membrane</keyword>
<comment type="subcellular location">
    <subcellularLocation>
        <location evidence="1">Membrane</location>
        <topology evidence="1">Multi-pass membrane protein</topology>
    </subcellularLocation>
</comment>
<feature type="transmembrane region" description="Helical" evidence="5">
    <location>
        <begin position="6"/>
        <end position="24"/>
    </location>
</feature>
<keyword evidence="2 5" id="KW-0812">Transmembrane</keyword>